<comment type="caution">
    <text evidence="4">The sequence shown here is derived from an EMBL/GenBank/DDBJ whole genome shotgun (WGS) entry which is preliminary data.</text>
</comment>
<feature type="domain" description="Response regulatory" evidence="2">
    <location>
        <begin position="15"/>
        <end position="131"/>
    </location>
</feature>
<dbReference type="PROSITE" id="PS50883">
    <property type="entry name" value="EAL"/>
    <property type="match status" value="1"/>
</dbReference>
<dbReference type="OrthoDB" id="7251575at2"/>
<gene>
    <name evidence="4" type="ORF">COO20_17285</name>
</gene>
<dbReference type="Proteomes" id="UP000233597">
    <property type="component" value="Unassembled WGS sequence"/>
</dbReference>
<dbReference type="InterPro" id="IPR001789">
    <property type="entry name" value="Sig_transdc_resp-reg_receiver"/>
</dbReference>
<evidence type="ECO:0008006" key="6">
    <source>
        <dbReference type="Google" id="ProtNLM"/>
    </source>
</evidence>
<dbReference type="PROSITE" id="PS50110">
    <property type="entry name" value="RESPONSE_REGULATORY"/>
    <property type="match status" value="1"/>
</dbReference>
<protein>
    <recommendedName>
        <fullName evidence="6">Diguanylate phosphodiesterase</fullName>
    </recommendedName>
</protein>
<organism evidence="4 5">
    <name type="scientific">Thalassospira marina</name>
    <dbReference type="NCBI Taxonomy" id="2048283"/>
    <lineage>
        <taxon>Bacteria</taxon>
        <taxon>Pseudomonadati</taxon>
        <taxon>Pseudomonadota</taxon>
        <taxon>Alphaproteobacteria</taxon>
        <taxon>Rhodospirillales</taxon>
        <taxon>Thalassospiraceae</taxon>
        <taxon>Thalassospira</taxon>
    </lineage>
</organism>
<dbReference type="Pfam" id="PF00072">
    <property type="entry name" value="Response_reg"/>
    <property type="match status" value="1"/>
</dbReference>
<dbReference type="SMART" id="SM00448">
    <property type="entry name" value="REC"/>
    <property type="match status" value="1"/>
</dbReference>
<evidence type="ECO:0000259" key="2">
    <source>
        <dbReference type="PROSITE" id="PS50110"/>
    </source>
</evidence>
<dbReference type="GO" id="GO:0071111">
    <property type="term" value="F:cyclic-guanylate-specific phosphodiesterase activity"/>
    <property type="evidence" value="ECO:0007669"/>
    <property type="project" value="InterPro"/>
</dbReference>
<evidence type="ECO:0000313" key="5">
    <source>
        <dbReference type="Proteomes" id="UP000233597"/>
    </source>
</evidence>
<dbReference type="AlphaFoldDB" id="A0A2N3KMU5"/>
<feature type="modified residue" description="4-aspartylphosphate" evidence="1">
    <location>
        <position position="65"/>
    </location>
</feature>
<feature type="domain" description="EAL" evidence="3">
    <location>
        <begin position="141"/>
        <end position="394"/>
    </location>
</feature>
<dbReference type="SUPFAM" id="SSF52172">
    <property type="entry name" value="CheY-like"/>
    <property type="match status" value="1"/>
</dbReference>
<name>A0A2N3KMU5_9PROT</name>
<dbReference type="EMBL" id="NWTK01000012">
    <property type="protein sequence ID" value="PKR51887.1"/>
    <property type="molecule type" value="Genomic_DNA"/>
</dbReference>
<sequence length="397" mass="44193">MNRQMELAVHNFRPTILMVDDDEMLLSSVRRTLGGNFNIITNSSAVAALAWLSKNQGMVDAVIADLMMPEMDGIEFLQQAFSVAPSVPRMLLSGNVSSVSLRDAINRGMVSRVLAKPVSPAVLREALNESISSPLPCGPQRRVSSLQVAEAVEKDGHQIVVQPRVSAKDFSIVGGEVLSRFDDLQHRFTLDEIISASEDHPVINQLTSNVLRLLENAAHEVQPKLGMPARISVNCSPYSLANMDFVQFLMQRVIDLRRVNIELEFEITEHNAKVLSEPFIRNARFLKEQGVQLLIDDFGTGNNSIQLLRYNFYTGIKLDRGLVSRMMTETIDDSFVEWTIQIAHKLGLSVIAEGVENLKVAKRLQKYGVDEMQGYYFCRPTAPCDLAMNDIVGVTTS</sequence>
<reference evidence="4 5" key="1">
    <citation type="submission" date="2017-09" db="EMBL/GenBank/DDBJ databases">
        <title>Biodiversity and function of Thalassospira species in the particle-attached aromatic-hydrocarbon-degrading consortia from the surface seawater of the South China Sea.</title>
        <authorList>
            <person name="Dong C."/>
            <person name="Liu R."/>
            <person name="Shao Z."/>
        </authorList>
    </citation>
    <scope>NUCLEOTIDE SEQUENCE [LARGE SCALE GENOMIC DNA]</scope>
    <source>
        <strain evidence="4 5">CSC1P2</strain>
    </source>
</reference>
<dbReference type="InterPro" id="IPR035919">
    <property type="entry name" value="EAL_sf"/>
</dbReference>
<evidence type="ECO:0000259" key="3">
    <source>
        <dbReference type="PROSITE" id="PS50883"/>
    </source>
</evidence>
<accession>A0A2N3KMU5</accession>
<dbReference type="Gene3D" id="3.20.20.450">
    <property type="entry name" value="EAL domain"/>
    <property type="match status" value="1"/>
</dbReference>
<evidence type="ECO:0000313" key="4">
    <source>
        <dbReference type="EMBL" id="PKR51887.1"/>
    </source>
</evidence>
<dbReference type="InterPro" id="IPR011006">
    <property type="entry name" value="CheY-like_superfamily"/>
</dbReference>
<dbReference type="GO" id="GO:0000160">
    <property type="term" value="P:phosphorelay signal transduction system"/>
    <property type="evidence" value="ECO:0007669"/>
    <property type="project" value="InterPro"/>
</dbReference>
<keyword evidence="1" id="KW-0597">Phosphoprotein</keyword>
<dbReference type="PANTHER" id="PTHR33121:SF70">
    <property type="entry name" value="SIGNALING PROTEIN YKOW"/>
    <property type="match status" value="1"/>
</dbReference>
<dbReference type="Gene3D" id="3.40.50.2300">
    <property type="match status" value="1"/>
</dbReference>
<dbReference type="Pfam" id="PF00563">
    <property type="entry name" value="EAL"/>
    <property type="match status" value="1"/>
</dbReference>
<dbReference type="PANTHER" id="PTHR33121">
    <property type="entry name" value="CYCLIC DI-GMP PHOSPHODIESTERASE PDEF"/>
    <property type="match status" value="1"/>
</dbReference>
<dbReference type="SUPFAM" id="SSF141868">
    <property type="entry name" value="EAL domain-like"/>
    <property type="match status" value="1"/>
</dbReference>
<proteinExistence type="predicted"/>
<dbReference type="InterPro" id="IPR001633">
    <property type="entry name" value="EAL_dom"/>
</dbReference>
<dbReference type="InterPro" id="IPR050706">
    <property type="entry name" value="Cyclic-di-GMP_PDE-like"/>
</dbReference>
<dbReference type="CDD" id="cd01948">
    <property type="entry name" value="EAL"/>
    <property type="match status" value="1"/>
</dbReference>
<evidence type="ECO:0000256" key="1">
    <source>
        <dbReference type="PROSITE-ProRule" id="PRU00169"/>
    </source>
</evidence>
<dbReference type="SMART" id="SM00052">
    <property type="entry name" value="EAL"/>
    <property type="match status" value="1"/>
</dbReference>